<dbReference type="AlphaFoldDB" id="B4JX70"/>
<dbReference type="SUPFAM" id="SSF52540">
    <property type="entry name" value="P-loop containing nucleoside triphosphate hydrolases"/>
    <property type="match status" value="1"/>
</dbReference>
<feature type="region of interest" description="Disordered" evidence="3">
    <location>
        <begin position="155"/>
        <end position="183"/>
    </location>
</feature>
<dbReference type="OMA" id="PCKGYVR"/>
<dbReference type="PhylomeDB" id="B4JX70"/>
<dbReference type="STRING" id="7222.B4JX70"/>
<name>B4JX70_DROGR</name>
<organism evidence="5">
    <name type="scientific">Drosophila grimshawi</name>
    <name type="common">Hawaiian fruit fly</name>
    <name type="synonym">Idiomyia grimshawi</name>
    <dbReference type="NCBI Taxonomy" id="7222"/>
    <lineage>
        <taxon>Eukaryota</taxon>
        <taxon>Metazoa</taxon>
        <taxon>Ecdysozoa</taxon>
        <taxon>Arthropoda</taxon>
        <taxon>Hexapoda</taxon>
        <taxon>Insecta</taxon>
        <taxon>Pterygota</taxon>
        <taxon>Neoptera</taxon>
        <taxon>Endopterygota</taxon>
        <taxon>Diptera</taxon>
        <taxon>Brachycera</taxon>
        <taxon>Muscomorpha</taxon>
        <taxon>Ephydroidea</taxon>
        <taxon>Drosophilidae</taxon>
        <taxon>Drosophila</taxon>
        <taxon>Hawaiian Drosophila</taxon>
    </lineage>
</organism>
<dbReference type="PANTHER" id="PTHR14270">
    <property type="entry name" value="NONSENSE-MEDIATED MRNA DECAY FACTOR SMG9"/>
    <property type="match status" value="1"/>
</dbReference>
<dbReference type="SMR" id="B4JX70"/>
<feature type="compositionally biased region" description="Basic residues" evidence="3">
    <location>
        <begin position="1"/>
        <end position="11"/>
    </location>
</feature>
<dbReference type="HOGENOM" id="CLU_556992_0_0_1"/>
<dbReference type="InParanoid" id="B4JX70"/>
<gene>
    <name evidence="4" type="primary">Dgri\GH17623</name>
    <name evidence="4" type="ORF">Dgri_GH17623</name>
</gene>
<evidence type="ECO:0000256" key="3">
    <source>
        <dbReference type="SAM" id="MobiDB-lite"/>
    </source>
</evidence>
<dbReference type="OrthoDB" id="79514at2759"/>
<feature type="region of interest" description="Disordered" evidence="3">
    <location>
        <begin position="1"/>
        <end position="26"/>
    </location>
</feature>
<evidence type="ECO:0000313" key="5">
    <source>
        <dbReference type="Proteomes" id="UP000001070"/>
    </source>
</evidence>
<comment type="similarity">
    <text evidence="1">Belongs to the SMG9 family.</text>
</comment>
<feature type="region of interest" description="Disordered" evidence="3">
    <location>
        <begin position="108"/>
        <end position="139"/>
    </location>
</feature>
<dbReference type="KEGG" id="dgr:6569239"/>
<dbReference type="GO" id="GO:0000184">
    <property type="term" value="P:nuclear-transcribed mRNA catabolic process, nonsense-mediated decay"/>
    <property type="evidence" value="ECO:0007669"/>
    <property type="project" value="UniProtKB-KW"/>
</dbReference>
<dbReference type="Proteomes" id="UP000001070">
    <property type="component" value="Unassembled WGS sequence"/>
</dbReference>
<dbReference type="eggNOG" id="KOG4181">
    <property type="taxonomic scope" value="Eukaryota"/>
</dbReference>
<keyword evidence="5" id="KW-1185">Reference proteome</keyword>
<dbReference type="PANTHER" id="PTHR14270:SF0">
    <property type="entry name" value="NONSENSE-MEDIATED MRNA DECAY FACTOR SMG9"/>
    <property type="match status" value="1"/>
</dbReference>
<accession>B4JX70</accession>
<dbReference type="Gene3D" id="3.40.50.300">
    <property type="entry name" value="P-loop containing nucleotide triphosphate hydrolases"/>
    <property type="match status" value="1"/>
</dbReference>
<dbReference type="FunCoup" id="B4JX70">
    <property type="interactions" value="577"/>
</dbReference>
<keyword evidence="2" id="KW-0866">Nonsense-mediated mRNA decay</keyword>
<evidence type="ECO:0000256" key="1">
    <source>
        <dbReference type="ARBA" id="ARBA00007712"/>
    </source>
</evidence>
<evidence type="ECO:0000256" key="2">
    <source>
        <dbReference type="ARBA" id="ARBA00023161"/>
    </source>
</evidence>
<reference evidence="4 5" key="1">
    <citation type="journal article" date="2007" name="Nature">
        <title>Evolution of genes and genomes on the Drosophila phylogeny.</title>
        <authorList>
            <consortium name="Drosophila 12 Genomes Consortium"/>
            <person name="Clark A.G."/>
            <person name="Eisen M.B."/>
            <person name="Smith D.R."/>
            <person name="Bergman C.M."/>
            <person name="Oliver B."/>
            <person name="Markow T.A."/>
            <person name="Kaufman T.C."/>
            <person name="Kellis M."/>
            <person name="Gelbart W."/>
            <person name="Iyer V.N."/>
            <person name="Pollard D.A."/>
            <person name="Sackton T.B."/>
            <person name="Larracuente A.M."/>
            <person name="Singh N.D."/>
            <person name="Abad J.P."/>
            <person name="Abt D.N."/>
            <person name="Adryan B."/>
            <person name="Aguade M."/>
            <person name="Akashi H."/>
            <person name="Anderson W.W."/>
            <person name="Aquadro C.F."/>
            <person name="Ardell D.H."/>
            <person name="Arguello R."/>
            <person name="Artieri C.G."/>
            <person name="Barbash D.A."/>
            <person name="Barker D."/>
            <person name="Barsanti P."/>
            <person name="Batterham P."/>
            <person name="Batzoglou S."/>
            <person name="Begun D."/>
            <person name="Bhutkar A."/>
            <person name="Blanco E."/>
            <person name="Bosak S.A."/>
            <person name="Bradley R.K."/>
            <person name="Brand A.D."/>
            <person name="Brent M.R."/>
            <person name="Brooks A.N."/>
            <person name="Brown R.H."/>
            <person name="Butlin R.K."/>
            <person name="Caggese C."/>
            <person name="Calvi B.R."/>
            <person name="Bernardo de Carvalho A."/>
            <person name="Caspi A."/>
            <person name="Castrezana S."/>
            <person name="Celniker S.E."/>
            <person name="Chang J.L."/>
            <person name="Chapple C."/>
            <person name="Chatterji S."/>
            <person name="Chinwalla A."/>
            <person name="Civetta A."/>
            <person name="Clifton S.W."/>
            <person name="Comeron J.M."/>
            <person name="Costello J.C."/>
            <person name="Coyne J.A."/>
            <person name="Daub J."/>
            <person name="David R.G."/>
            <person name="Delcher A.L."/>
            <person name="Delehaunty K."/>
            <person name="Do C.B."/>
            <person name="Ebling H."/>
            <person name="Edwards K."/>
            <person name="Eickbush T."/>
            <person name="Evans J.D."/>
            <person name="Filipski A."/>
            <person name="Findeiss S."/>
            <person name="Freyhult E."/>
            <person name="Fulton L."/>
            <person name="Fulton R."/>
            <person name="Garcia A.C."/>
            <person name="Gardiner A."/>
            <person name="Garfield D.A."/>
            <person name="Garvin B.E."/>
            <person name="Gibson G."/>
            <person name="Gilbert D."/>
            <person name="Gnerre S."/>
            <person name="Godfrey J."/>
            <person name="Good R."/>
            <person name="Gotea V."/>
            <person name="Gravely B."/>
            <person name="Greenberg A.J."/>
            <person name="Griffiths-Jones S."/>
            <person name="Gross S."/>
            <person name="Guigo R."/>
            <person name="Gustafson E.A."/>
            <person name="Haerty W."/>
            <person name="Hahn M.W."/>
            <person name="Halligan D.L."/>
            <person name="Halpern A.L."/>
            <person name="Halter G.M."/>
            <person name="Han M.V."/>
            <person name="Heger A."/>
            <person name="Hillier L."/>
            <person name="Hinrichs A.S."/>
            <person name="Holmes I."/>
            <person name="Hoskins R.A."/>
            <person name="Hubisz M.J."/>
            <person name="Hultmark D."/>
            <person name="Huntley M.A."/>
            <person name="Jaffe D.B."/>
            <person name="Jagadeeshan S."/>
            <person name="Jeck W.R."/>
            <person name="Johnson J."/>
            <person name="Jones C.D."/>
            <person name="Jordan W.C."/>
            <person name="Karpen G.H."/>
            <person name="Kataoka E."/>
            <person name="Keightley P.D."/>
            <person name="Kheradpour P."/>
            <person name="Kirkness E.F."/>
            <person name="Koerich L.B."/>
            <person name="Kristiansen K."/>
            <person name="Kudrna D."/>
            <person name="Kulathinal R.J."/>
            <person name="Kumar S."/>
            <person name="Kwok R."/>
            <person name="Lander E."/>
            <person name="Langley C.H."/>
            <person name="Lapoint R."/>
            <person name="Lazzaro B.P."/>
            <person name="Lee S.J."/>
            <person name="Levesque L."/>
            <person name="Li R."/>
            <person name="Lin C.F."/>
            <person name="Lin M.F."/>
            <person name="Lindblad-Toh K."/>
            <person name="Llopart A."/>
            <person name="Long M."/>
            <person name="Low L."/>
            <person name="Lozovsky E."/>
            <person name="Lu J."/>
            <person name="Luo M."/>
            <person name="Machado C.A."/>
            <person name="Makalowski W."/>
            <person name="Marzo M."/>
            <person name="Matsuda M."/>
            <person name="Matzkin L."/>
            <person name="McAllister B."/>
            <person name="McBride C.S."/>
            <person name="McKernan B."/>
            <person name="McKernan K."/>
            <person name="Mendez-Lago M."/>
            <person name="Minx P."/>
            <person name="Mollenhauer M.U."/>
            <person name="Montooth K."/>
            <person name="Mount S.M."/>
            <person name="Mu X."/>
            <person name="Myers E."/>
            <person name="Negre B."/>
            <person name="Newfeld S."/>
            <person name="Nielsen R."/>
            <person name="Noor M.A."/>
            <person name="O'Grady P."/>
            <person name="Pachter L."/>
            <person name="Papaceit M."/>
            <person name="Parisi M.J."/>
            <person name="Parisi M."/>
            <person name="Parts L."/>
            <person name="Pedersen J.S."/>
            <person name="Pesole G."/>
            <person name="Phillippy A.M."/>
            <person name="Ponting C.P."/>
            <person name="Pop M."/>
            <person name="Porcelli D."/>
            <person name="Powell J.R."/>
            <person name="Prohaska S."/>
            <person name="Pruitt K."/>
            <person name="Puig M."/>
            <person name="Quesneville H."/>
            <person name="Ram K.R."/>
            <person name="Rand D."/>
            <person name="Rasmussen M.D."/>
            <person name="Reed L.K."/>
            <person name="Reenan R."/>
            <person name="Reily A."/>
            <person name="Remington K.A."/>
            <person name="Rieger T.T."/>
            <person name="Ritchie M.G."/>
            <person name="Robin C."/>
            <person name="Rogers Y.H."/>
            <person name="Rohde C."/>
            <person name="Rozas J."/>
            <person name="Rubenfield M.J."/>
            <person name="Ruiz A."/>
            <person name="Russo S."/>
            <person name="Salzberg S.L."/>
            <person name="Sanchez-Gracia A."/>
            <person name="Saranga D.J."/>
            <person name="Sato H."/>
            <person name="Schaeffer S.W."/>
            <person name="Schatz M.C."/>
            <person name="Schlenke T."/>
            <person name="Schwartz R."/>
            <person name="Segarra C."/>
            <person name="Singh R.S."/>
            <person name="Sirot L."/>
            <person name="Sirota M."/>
            <person name="Sisneros N.B."/>
            <person name="Smith C.D."/>
            <person name="Smith T.F."/>
            <person name="Spieth J."/>
            <person name="Stage D.E."/>
            <person name="Stark A."/>
            <person name="Stephan W."/>
            <person name="Strausberg R.L."/>
            <person name="Strempel S."/>
            <person name="Sturgill D."/>
            <person name="Sutton G."/>
            <person name="Sutton G.G."/>
            <person name="Tao W."/>
            <person name="Teichmann S."/>
            <person name="Tobari Y.N."/>
            <person name="Tomimura Y."/>
            <person name="Tsolas J.M."/>
            <person name="Valente V.L."/>
            <person name="Venter E."/>
            <person name="Venter J.C."/>
            <person name="Vicario S."/>
            <person name="Vieira F.G."/>
            <person name="Vilella A.J."/>
            <person name="Villasante A."/>
            <person name="Walenz B."/>
            <person name="Wang J."/>
            <person name="Wasserman M."/>
            <person name="Watts T."/>
            <person name="Wilson D."/>
            <person name="Wilson R.K."/>
            <person name="Wing R.A."/>
            <person name="Wolfner M.F."/>
            <person name="Wong A."/>
            <person name="Wong G.K."/>
            <person name="Wu C.I."/>
            <person name="Wu G."/>
            <person name="Yamamoto D."/>
            <person name="Yang H.P."/>
            <person name="Yang S.P."/>
            <person name="Yorke J.A."/>
            <person name="Yoshida K."/>
            <person name="Zdobnov E."/>
            <person name="Zhang P."/>
            <person name="Zhang Y."/>
            <person name="Zimin A.V."/>
            <person name="Baldwin J."/>
            <person name="Abdouelleil A."/>
            <person name="Abdulkadir J."/>
            <person name="Abebe A."/>
            <person name="Abera B."/>
            <person name="Abreu J."/>
            <person name="Acer S.C."/>
            <person name="Aftuck L."/>
            <person name="Alexander A."/>
            <person name="An P."/>
            <person name="Anderson E."/>
            <person name="Anderson S."/>
            <person name="Arachi H."/>
            <person name="Azer M."/>
            <person name="Bachantsang P."/>
            <person name="Barry A."/>
            <person name="Bayul T."/>
            <person name="Berlin A."/>
            <person name="Bessette D."/>
            <person name="Bloom T."/>
            <person name="Blye J."/>
            <person name="Boguslavskiy L."/>
            <person name="Bonnet C."/>
            <person name="Boukhgalter B."/>
            <person name="Bourzgui I."/>
            <person name="Brown A."/>
            <person name="Cahill P."/>
            <person name="Channer S."/>
            <person name="Cheshatsang Y."/>
            <person name="Chuda L."/>
            <person name="Citroen M."/>
            <person name="Collymore A."/>
            <person name="Cooke P."/>
            <person name="Costello M."/>
            <person name="D'Aco K."/>
            <person name="Daza R."/>
            <person name="De Haan G."/>
            <person name="DeGray S."/>
            <person name="DeMaso C."/>
            <person name="Dhargay N."/>
            <person name="Dooley K."/>
            <person name="Dooley E."/>
            <person name="Doricent M."/>
            <person name="Dorje P."/>
            <person name="Dorjee K."/>
            <person name="Dupes A."/>
            <person name="Elong R."/>
            <person name="Falk J."/>
            <person name="Farina A."/>
            <person name="Faro S."/>
            <person name="Ferguson D."/>
            <person name="Fisher S."/>
            <person name="Foley C.D."/>
            <person name="Franke A."/>
            <person name="Friedrich D."/>
            <person name="Gadbois L."/>
            <person name="Gearin G."/>
            <person name="Gearin C.R."/>
            <person name="Giannoukos G."/>
            <person name="Goode T."/>
            <person name="Graham J."/>
            <person name="Grandbois E."/>
            <person name="Grewal S."/>
            <person name="Gyaltsen K."/>
            <person name="Hafez N."/>
            <person name="Hagos B."/>
            <person name="Hall J."/>
            <person name="Henson C."/>
            <person name="Hollinger A."/>
            <person name="Honan T."/>
            <person name="Huard M.D."/>
            <person name="Hughes L."/>
            <person name="Hurhula B."/>
            <person name="Husby M.E."/>
            <person name="Kamat A."/>
            <person name="Kanga B."/>
            <person name="Kashin S."/>
            <person name="Khazanovich D."/>
            <person name="Kisner P."/>
            <person name="Lance K."/>
            <person name="Lara M."/>
            <person name="Lee W."/>
            <person name="Lennon N."/>
            <person name="Letendre F."/>
            <person name="LeVine R."/>
            <person name="Lipovsky A."/>
            <person name="Liu X."/>
            <person name="Liu J."/>
            <person name="Liu S."/>
            <person name="Lokyitsang T."/>
            <person name="Lokyitsang Y."/>
            <person name="Lubonja R."/>
            <person name="Lui A."/>
            <person name="MacDonald P."/>
            <person name="Magnisalis V."/>
            <person name="Maru K."/>
            <person name="Matthews C."/>
            <person name="McCusker W."/>
            <person name="McDonough S."/>
            <person name="Mehta T."/>
            <person name="Meldrim J."/>
            <person name="Meneus L."/>
            <person name="Mihai O."/>
            <person name="Mihalev A."/>
            <person name="Mihova T."/>
            <person name="Mittelman R."/>
            <person name="Mlenga V."/>
            <person name="Montmayeur A."/>
            <person name="Mulrain L."/>
            <person name="Navidi A."/>
            <person name="Naylor J."/>
            <person name="Negash T."/>
            <person name="Nguyen T."/>
            <person name="Nguyen N."/>
            <person name="Nicol R."/>
            <person name="Norbu C."/>
            <person name="Norbu N."/>
            <person name="Novod N."/>
            <person name="O'Neill B."/>
            <person name="Osman S."/>
            <person name="Markiewicz E."/>
            <person name="Oyono O.L."/>
            <person name="Patti C."/>
            <person name="Phunkhang P."/>
            <person name="Pierre F."/>
            <person name="Priest M."/>
            <person name="Raghuraman S."/>
            <person name="Rege F."/>
            <person name="Reyes R."/>
            <person name="Rise C."/>
            <person name="Rogov P."/>
            <person name="Ross K."/>
            <person name="Ryan E."/>
            <person name="Settipalli S."/>
            <person name="Shea T."/>
            <person name="Sherpa N."/>
            <person name="Shi L."/>
            <person name="Shih D."/>
            <person name="Sparrow T."/>
            <person name="Spaulding J."/>
            <person name="Stalker J."/>
            <person name="Stange-Thomann N."/>
            <person name="Stavropoulos S."/>
            <person name="Stone C."/>
            <person name="Strader C."/>
            <person name="Tesfaye S."/>
            <person name="Thomson T."/>
            <person name="Thoulutsang Y."/>
            <person name="Thoulutsang D."/>
            <person name="Topham K."/>
            <person name="Topping I."/>
            <person name="Tsamla T."/>
            <person name="Vassiliev H."/>
            <person name="Vo A."/>
            <person name="Wangchuk T."/>
            <person name="Wangdi T."/>
            <person name="Weiand M."/>
            <person name="Wilkinson J."/>
            <person name="Wilson A."/>
            <person name="Yadav S."/>
            <person name="Young G."/>
            <person name="Yu Q."/>
            <person name="Zembek L."/>
            <person name="Zhong D."/>
            <person name="Zimmer A."/>
            <person name="Zwirko Z."/>
            <person name="Jaffe D.B."/>
            <person name="Alvarez P."/>
            <person name="Brockman W."/>
            <person name="Butler J."/>
            <person name="Chin C."/>
            <person name="Gnerre S."/>
            <person name="Grabherr M."/>
            <person name="Kleber M."/>
            <person name="Mauceli E."/>
            <person name="MacCallum I."/>
        </authorList>
    </citation>
    <scope>NUCLEOTIDE SEQUENCE [LARGE SCALE GENOMIC DNA]</scope>
    <source>
        <strain evidence="5">Tucson 15287-2541.00</strain>
    </source>
</reference>
<dbReference type="InterPro" id="IPR039177">
    <property type="entry name" value="SMG9"/>
</dbReference>
<evidence type="ECO:0000313" key="4">
    <source>
        <dbReference type="EMBL" id="EDV95346.1"/>
    </source>
</evidence>
<proteinExistence type="inferred from homology"/>
<dbReference type="EMBL" id="CH916376">
    <property type="protein sequence ID" value="EDV95346.1"/>
    <property type="molecule type" value="Genomic_DNA"/>
</dbReference>
<dbReference type="InterPro" id="IPR027417">
    <property type="entry name" value="P-loop_NTPase"/>
</dbReference>
<protein>
    <submittedName>
        <fullName evidence="4">GH17623</fullName>
    </submittedName>
</protein>
<sequence>MAESRRRFRNKKRDEGRPGPSASTPVTIARRENLRSPVVTCVQPKILLKKELDANTGSSSSGSNTELTTSFKTIIINRSELPTQQRNSCERAAGFSSISSVAITTAATTTTTPTTSNTTLSTPAPTPTTTTTSNSASNATTSAYASSSSVCPALNSASKEKANGSTSTGGMQDVQLVPPRMTRPTPLLNANARKFFHKSNTDFTVIGVLGAQSVGKSTLLNLLAQERSSDYDYYQHLFAPDANECIFPIRHRSKSQQTASSSSASVVAKYVLRPRTDCLLFFITRERYVLLDSAPMLTGDGTAKDADHLDLHTLSSMMQLLSVCHILLLAIDDINLEQLRLLHAALRLRPRNPNKSHVPDYLPQVLFVRTRAQRQHFEPIHRERLDRQLELLYSGTNLPIYRGRGEARTINTLLLPQLSSNAATAHHPNLAEVVRQFRERVLGTVRMAMCQQQNSNDFSEMHWFDMLAETVSKCNAASQHFEQIYAENKLSHLELRSKLPSCDSNWRNDSC</sequence>